<gene>
    <name evidence="5" type="ORF">ABID24_003232</name>
</gene>
<evidence type="ECO:0000313" key="6">
    <source>
        <dbReference type="Proteomes" id="UP001549106"/>
    </source>
</evidence>
<dbReference type="EMBL" id="JBEPMJ010000033">
    <property type="protein sequence ID" value="MET3751970.1"/>
    <property type="molecule type" value="Genomic_DNA"/>
</dbReference>
<comment type="caution">
    <text evidence="5">The sequence shown here is derived from an EMBL/GenBank/DDBJ whole genome shotgun (WGS) entry which is preliminary data.</text>
</comment>
<dbReference type="GO" id="GO:0016491">
    <property type="term" value="F:oxidoreductase activity"/>
    <property type="evidence" value="ECO:0007669"/>
    <property type="project" value="UniProtKB-KW"/>
</dbReference>
<evidence type="ECO:0000256" key="1">
    <source>
        <dbReference type="ARBA" id="ARBA00005104"/>
    </source>
</evidence>
<dbReference type="PANTHER" id="PTHR38011:SF7">
    <property type="entry name" value="2,5-DIAMINO-6-RIBOSYLAMINO-4(3H)-PYRIMIDINONE 5'-PHOSPHATE REDUCTASE"/>
    <property type="match status" value="1"/>
</dbReference>
<proteinExistence type="predicted"/>
<organism evidence="5 6">
    <name type="scientific">Blautia caecimuris</name>
    <dbReference type="NCBI Taxonomy" id="1796615"/>
    <lineage>
        <taxon>Bacteria</taxon>
        <taxon>Bacillati</taxon>
        <taxon>Bacillota</taxon>
        <taxon>Clostridia</taxon>
        <taxon>Lachnospirales</taxon>
        <taxon>Lachnospiraceae</taxon>
        <taxon>Blautia</taxon>
    </lineage>
</organism>
<dbReference type="SUPFAM" id="SSF53597">
    <property type="entry name" value="Dihydrofolate reductase-like"/>
    <property type="match status" value="1"/>
</dbReference>
<dbReference type="InterPro" id="IPR050765">
    <property type="entry name" value="Riboflavin_Biosynth_HTPR"/>
</dbReference>
<evidence type="ECO:0000259" key="4">
    <source>
        <dbReference type="Pfam" id="PF01872"/>
    </source>
</evidence>
<feature type="domain" description="Bacterial bifunctional deaminase-reductase C-terminal" evidence="4">
    <location>
        <begin position="47"/>
        <end position="247"/>
    </location>
</feature>
<accession>A0ABV2M677</accession>
<dbReference type="InterPro" id="IPR024072">
    <property type="entry name" value="DHFR-like_dom_sf"/>
</dbReference>
<dbReference type="Pfam" id="PF01872">
    <property type="entry name" value="RibD_C"/>
    <property type="match status" value="1"/>
</dbReference>
<keyword evidence="2" id="KW-0521">NADP</keyword>
<comment type="pathway">
    <text evidence="1">Cofactor biosynthesis; riboflavin biosynthesis.</text>
</comment>
<dbReference type="InterPro" id="IPR002734">
    <property type="entry name" value="RibDG_C"/>
</dbReference>
<protein>
    <submittedName>
        <fullName evidence="5">2,5-diamino-6-(Ribosylamino)-4(3H)-pyrimidinone 5'-phosphate reductase</fullName>
        <ecNumber evidence="5">1.1.1.302</ecNumber>
    </submittedName>
</protein>
<keyword evidence="6" id="KW-1185">Reference proteome</keyword>
<evidence type="ECO:0000256" key="3">
    <source>
        <dbReference type="ARBA" id="ARBA00023002"/>
    </source>
</evidence>
<name>A0ABV2M677_9FIRM</name>
<evidence type="ECO:0000256" key="2">
    <source>
        <dbReference type="ARBA" id="ARBA00022857"/>
    </source>
</evidence>
<dbReference type="PANTHER" id="PTHR38011">
    <property type="entry name" value="DIHYDROFOLATE REDUCTASE FAMILY PROTEIN (AFU_ORTHOLOGUE AFUA_8G06820)"/>
    <property type="match status" value="1"/>
</dbReference>
<dbReference type="Gene3D" id="3.40.430.10">
    <property type="entry name" value="Dihydrofolate Reductase, subunit A"/>
    <property type="match status" value="1"/>
</dbReference>
<evidence type="ECO:0000313" key="5">
    <source>
        <dbReference type="EMBL" id="MET3751970.1"/>
    </source>
</evidence>
<sequence length="266" mass="30678">MHFQGRKISKGMLIFVVADIWNCYNMDMKKANWNLWRKDKMDRPITTLFMLMSVDGKISTGATDDLDVDKDFPKIKGVNEGLHQYYEIEQTTDLWSFNSGRVQEKMGVNKKKIPRKTPVSFVVIDNKHLNENGIRYFCALSKEFVLITTNTRHPAFNVEDENLHIIYQNELSLKDALIKLKSEYGCERITIQTGGTLNNLFLREKLFDYVDIIIAPVLIGGKDTSTLIDGKSLTEECELSKLGVVKLQECVVLENSYLRLRYEVIH</sequence>
<dbReference type="Proteomes" id="UP001549106">
    <property type="component" value="Unassembled WGS sequence"/>
</dbReference>
<keyword evidence="3 5" id="KW-0560">Oxidoreductase</keyword>
<reference evidence="5 6" key="1">
    <citation type="submission" date="2024-06" db="EMBL/GenBank/DDBJ databases">
        <title>Genomic Encyclopedia of Type Strains, Phase IV (KMG-IV): sequencing the most valuable type-strain genomes for metagenomic binning, comparative biology and taxonomic classification.</title>
        <authorList>
            <person name="Goeker M."/>
        </authorList>
    </citation>
    <scope>NUCLEOTIDE SEQUENCE [LARGE SCALE GENOMIC DNA]</scope>
    <source>
        <strain evidence="5 6">DSM 29492</strain>
    </source>
</reference>
<dbReference type="EC" id="1.1.1.302" evidence="5"/>